<keyword evidence="2" id="KW-1185">Reference proteome</keyword>
<dbReference type="EMBL" id="CP117834">
    <property type="protein sequence ID" value="WDF02965.1"/>
    <property type="molecule type" value="Genomic_DNA"/>
</dbReference>
<evidence type="ECO:0008006" key="3">
    <source>
        <dbReference type="Google" id="ProtNLM"/>
    </source>
</evidence>
<reference evidence="1 2" key="1">
    <citation type="submission" date="2023-02" db="EMBL/GenBank/DDBJ databases">
        <authorList>
            <person name="Liu G."/>
        </authorList>
    </citation>
    <scope>NUCLEOTIDE SEQUENCE [LARGE SCALE GENOMIC DNA]</scope>
    <source>
        <strain evidence="1 2">DSM 23008</strain>
    </source>
</reference>
<name>A0ABY7W518_9BACI</name>
<evidence type="ECO:0000313" key="2">
    <source>
        <dbReference type="Proteomes" id="UP001215143"/>
    </source>
</evidence>
<evidence type="ECO:0000313" key="1">
    <source>
        <dbReference type="EMBL" id="WDF02965.1"/>
    </source>
</evidence>
<organism evidence="1 2">
    <name type="scientific">Shouchella hunanensis</name>
    <dbReference type="NCBI Taxonomy" id="766894"/>
    <lineage>
        <taxon>Bacteria</taxon>
        <taxon>Bacillati</taxon>
        <taxon>Bacillota</taxon>
        <taxon>Bacilli</taxon>
        <taxon>Bacillales</taxon>
        <taxon>Bacillaceae</taxon>
        <taxon>Shouchella</taxon>
    </lineage>
</organism>
<dbReference type="RefSeq" id="WP_274272472.1">
    <property type="nucleotide sequence ID" value="NZ_CP117834.1"/>
</dbReference>
<protein>
    <recommendedName>
        <fullName evidence="3">Phage protein</fullName>
    </recommendedName>
</protein>
<accession>A0ABY7W518</accession>
<gene>
    <name evidence="1" type="ORF">PQ477_15875</name>
</gene>
<dbReference type="Proteomes" id="UP001215143">
    <property type="component" value="Chromosome"/>
</dbReference>
<proteinExistence type="predicted"/>
<sequence>MLTIYFNIDEKGYVDGYSTTECYTEYNMNVNENHEVLSNPYIFKLIDGELIKDEEKQKAIIEESEKQRNQPTLEELNALAILELAEKLERGEG</sequence>